<evidence type="ECO:0000256" key="1">
    <source>
        <dbReference type="ARBA" id="ARBA00022801"/>
    </source>
</evidence>
<dbReference type="GO" id="GO:0016787">
    <property type="term" value="F:hydrolase activity"/>
    <property type="evidence" value="ECO:0007669"/>
    <property type="project" value="UniProtKB-KW"/>
</dbReference>
<dbReference type="InterPro" id="IPR013094">
    <property type="entry name" value="AB_hydrolase_3"/>
</dbReference>
<name>A0AA97PKJ3_PYRO3</name>
<protein>
    <recommendedName>
        <fullName evidence="3">Alpha/beta hydrolase fold-3 domain-containing protein</fullName>
    </recommendedName>
</protein>
<evidence type="ECO:0000313" key="4">
    <source>
        <dbReference type="EMBL" id="ELQ38002.1"/>
    </source>
</evidence>
<dbReference type="InterPro" id="IPR050300">
    <property type="entry name" value="GDXG_lipolytic_enzyme"/>
</dbReference>
<proteinExistence type="predicted"/>
<sequence>MILGPMSSIDIIVFCLLLAPQLVLQAGLFDTVACILNCLPFLLLQLPYEFIRDQVFARSADVSPFTRQASMFEDFVIRCVRFAFANMPARIGRVFLSKEVSLPFLRYRMLRHGYLRPPVHWREHRGRGFNGIWVAADPTKRPDVVVYYIHGGGFSMGSGNFYLEFLVTWHTLLRESGFQNPSMFILEYTLVPKACYPKPLEEAIRGYEYAVSMAGQASNVVVAGDSAGGSLSLSLMLHLGRQDSSEKTDVPDQTAQQQKPGMVVLISPWVTLITDENKTTSSDFLNAEALRTYGLQYIGAADMHDPLVSPGCCHDADWWRRASPLEEVFIIYGEEEVFAPDARRLKKMLQDFGITARSHEEPSAIHAWPVVSIFLVSDKEKRLKGIRLIVDEIRGRMLQDNIVKT</sequence>
<keyword evidence="1" id="KW-0378">Hydrolase</keyword>
<dbReference type="Gene3D" id="3.40.50.1820">
    <property type="entry name" value="alpha/beta hydrolase"/>
    <property type="match status" value="1"/>
</dbReference>
<feature type="signal peptide" evidence="2">
    <location>
        <begin position="1"/>
        <end position="25"/>
    </location>
</feature>
<dbReference type="Proteomes" id="UP000011086">
    <property type="component" value="Unassembled WGS sequence"/>
</dbReference>
<dbReference type="PANTHER" id="PTHR48081">
    <property type="entry name" value="AB HYDROLASE SUPERFAMILY PROTEIN C4A8.06C"/>
    <property type="match status" value="1"/>
</dbReference>
<dbReference type="AlphaFoldDB" id="A0AA97PKJ3"/>
<evidence type="ECO:0000259" key="3">
    <source>
        <dbReference type="Pfam" id="PF07859"/>
    </source>
</evidence>
<feature type="chain" id="PRO_5041723846" description="Alpha/beta hydrolase fold-3 domain-containing protein" evidence="2">
    <location>
        <begin position="26"/>
        <end position="405"/>
    </location>
</feature>
<dbReference type="EMBL" id="JH793018">
    <property type="protein sequence ID" value="ELQ38002.1"/>
    <property type="molecule type" value="Genomic_DNA"/>
</dbReference>
<organism evidence="4">
    <name type="scientific">Pyricularia oryzae (strain Y34)</name>
    <name type="common">Rice blast fungus</name>
    <name type="synonym">Magnaporthe oryzae</name>
    <dbReference type="NCBI Taxonomy" id="1143189"/>
    <lineage>
        <taxon>Eukaryota</taxon>
        <taxon>Fungi</taxon>
        <taxon>Dikarya</taxon>
        <taxon>Ascomycota</taxon>
        <taxon>Pezizomycotina</taxon>
        <taxon>Sordariomycetes</taxon>
        <taxon>Sordariomycetidae</taxon>
        <taxon>Magnaporthales</taxon>
        <taxon>Pyriculariaceae</taxon>
        <taxon>Pyricularia</taxon>
    </lineage>
</organism>
<dbReference type="SMR" id="A0AA97PKJ3"/>
<accession>A0AA97PKJ3</accession>
<dbReference type="SUPFAM" id="SSF53474">
    <property type="entry name" value="alpha/beta-Hydrolases"/>
    <property type="match status" value="1"/>
</dbReference>
<dbReference type="PANTHER" id="PTHR48081:SF2">
    <property type="entry name" value="ALPHA_BETA-HYDROLASE"/>
    <property type="match status" value="1"/>
</dbReference>
<evidence type="ECO:0000256" key="2">
    <source>
        <dbReference type="SAM" id="SignalP"/>
    </source>
</evidence>
<dbReference type="InterPro" id="IPR029058">
    <property type="entry name" value="AB_hydrolase_fold"/>
</dbReference>
<keyword evidence="2" id="KW-0732">Signal</keyword>
<feature type="domain" description="Alpha/beta hydrolase fold-3" evidence="3">
    <location>
        <begin position="146"/>
        <end position="368"/>
    </location>
</feature>
<dbReference type="Pfam" id="PF07859">
    <property type="entry name" value="Abhydrolase_3"/>
    <property type="match status" value="1"/>
</dbReference>
<reference evidence="4" key="1">
    <citation type="journal article" date="2012" name="PLoS Genet.">
        <title>Comparative analysis of the genomes of two field isolates of the rice blast fungus Magnaporthe oryzae.</title>
        <authorList>
            <person name="Xue M."/>
            <person name="Yang J."/>
            <person name="Li Z."/>
            <person name="Hu S."/>
            <person name="Yao N."/>
            <person name="Dean R.A."/>
            <person name="Zhao W."/>
            <person name="Shen M."/>
            <person name="Zhang H."/>
            <person name="Li C."/>
            <person name="Liu L."/>
            <person name="Cao L."/>
            <person name="Xu X."/>
            <person name="Xing Y."/>
            <person name="Hsiang T."/>
            <person name="Zhang Z."/>
            <person name="Xu J.R."/>
            <person name="Peng Y.L."/>
        </authorList>
    </citation>
    <scope>NUCLEOTIDE SEQUENCE</scope>
    <source>
        <strain evidence="4">Y34</strain>
    </source>
</reference>
<gene>
    <name evidence="4" type="ORF">OOU_Y34scaffold00559g30</name>
</gene>